<accession>A0AA88MD27</accession>
<reference evidence="3" key="1">
    <citation type="submission" date="2023-07" db="EMBL/GenBank/DDBJ databases">
        <title>Chromosome-level Genome Assembly of Striped Snakehead (Channa striata).</title>
        <authorList>
            <person name="Liu H."/>
        </authorList>
    </citation>
    <scope>NUCLEOTIDE SEQUENCE</scope>
    <source>
        <strain evidence="3">Gz</strain>
        <tissue evidence="3">Muscle</tissue>
    </source>
</reference>
<gene>
    <name evidence="3" type="ORF">Q5P01_017816</name>
</gene>
<organism evidence="3 4">
    <name type="scientific">Channa striata</name>
    <name type="common">Snakehead murrel</name>
    <name type="synonym">Ophicephalus striatus</name>
    <dbReference type="NCBI Taxonomy" id="64152"/>
    <lineage>
        <taxon>Eukaryota</taxon>
        <taxon>Metazoa</taxon>
        <taxon>Chordata</taxon>
        <taxon>Craniata</taxon>
        <taxon>Vertebrata</taxon>
        <taxon>Euteleostomi</taxon>
        <taxon>Actinopterygii</taxon>
        <taxon>Neopterygii</taxon>
        <taxon>Teleostei</taxon>
        <taxon>Neoteleostei</taxon>
        <taxon>Acanthomorphata</taxon>
        <taxon>Anabantaria</taxon>
        <taxon>Anabantiformes</taxon>
        <taxon>Channoidei</taxon>
        <taxon>Channidae</taxon>
        <taxon>Channa</taxon>
    </lineage>
</organism>
<name>A0AA88MD27_CHASR</name>
<proteinExistence type="predicted"/>
<evidence type="ECO:0000256" key="2">
    <source>
        <dbReference type="SAM" id="Phobius"/>
    </source>
</evidence>
<feature type="transmembrane region" description="Helical" evidence="2">
    <location>
        <begin position="15"/>
        <end position="33"/>
    </location>
</feature>
<dbReference type="EMBL" id="JAUPFM010000013">
    <property type="protein sequence ID" value="KAK2833927.1"/>
    <property type="molecule type" value="Genomic_DNA"/>
</dbReference>
<keyword evidence="2" id="KW-1133">Transmembrane helix</keyword>
<feature type="compositionally biased region" description="Basic residues" evidence="1">
    <location>
        <begin position="46"/>
        <end position="56"/>
    </location>
</feature>
<feature type="region of interest" description="Disordered" evidence="1">
    <location>
        <begin position="38"/>
        <end position="78"/>
    </location>
</feature>
<evidence type="ECO:0000256" key="1">
    <source>
        <dbReference type="SAM" id="MobiDB-lite"/>
    </source>
</evidence>
<dbReference type="AlphaFoldDB" id="A0AA88MD27"/>
<dbReference type="Proteomes" id="UP001187415">
    <property type="component" value="Unassembled WGS sequence"/>
</dbReference>
<protein>
    <submittedName>
        <fullName evidence="3">Uncharacterized protein</fullName>
    </submittedName>
</protein>
<feature type="compositionally biased region" description="Basic and acidic residues" evidence="1">
    <location>
        <begin position="57"/>
        <end position="72"/>
    </location>
</feature>
<keyword evidence="4" id="KW-1185">Reference proteome</keyword>
<keyword evidence="2" id="KW-0472">Membrane</keyword>
<evidence type="ECO:0000313" key="4">
    <source>
        <dbReference type="Proteomes" id="UP001187415"/>
    </source>
</evidence>
<comment type="caution">
    <text evidence="3">The sequence shown here is derived from an EMBL/GenBank/DDBJ whole genome shotgun (WGS) entry which is preliminary data.</text>
</comment>
<keyword evidence="2" id="KW-0812">Transmembrane</keyword>
<sequence>MYWEDKPEQLQPQKPMWLIWSGLHMVSVLVSLFKHEDKSHLTTSNKKQHSPHPQKTRRTESNRSFRISDRNTRTQTRR</sequence>
<evidence type="ECO:0000313" key="3">
    <source>
        <dbReference type="EMBL" id="KAK2833927.1"/>
    </source>
</evidence>